<protein>
    <submittedName>
        <fullName evidence="2">SAM-dependent methyltransferase</fullName>
    </submittedName>
</protein>
<organism evidence="2 3">
    <name type="scientific">Corynebacterium pilosum</name>
    <dbReference type="NCBI Taxonomy" id="35756"/>
    <lineage>
        <taxon>Bacteria</taxon>
        <taxon>Bacillati</taxon>
        <taxon>Actinomycetota</taxon>
        <taxon>Actinomycetes</taxon>
        <taxon>Mycobacteriales</taxon>
        <taxon>Corynebacteriaceae</taxon>
        <taxon>Corynebacterium</taxon>
    </lineage>
</organism>
<dbReference type="EMBL" id="UFXQ01000001">
    <property type="protein sequence ID" value="STC70344.1"/>
    <property type="molecule type" value="Genomic_DNA"/>
</dbReference>
<dbReference type="RefSeq" id="WP_018581453.1">
    <property type="nucleotide sequence ID" value="NZ_LDYD01000006.1"/>
</dbReference>
<dbReference type="Gene3D" id="3.40.50.150">
    <property type="entry name" value="Vaccinia Virus protein VP39"/>
    <property type="match status" value="1"/>
</dbReference>
<sequence length="248" mass="28023">MNTPSHANRTYWDEDATRYHRDHPAYLDGFHWCPEMLAESDARLLGDLAGKRVVEVGCGSAPCSSWLIDEYPTAAVTAFDISAGMLAHADPNTPLVQADVLALPYRTAAFDVAFSAFGALPFVRDEVAALREIRRVLHDDGRFVFSVNHPMRCVFPDDPASFTATIPYFAREYEEYDEHGQLTYAEYHRTFGDWVRAIRAAGFELVDVIEPEWPDNLTENWGQWSPERGRIFPGTAIFVTRCASLRDN</sequence>
<feature type="domain" description="Methyltransferase type 11" evidence="1">
    <location>
        <begin position="54"/>
        <end position="145"/>
    </location>
</feature>
<dbReference type="Pfam" id="PF08241">
    <property type="entry name" value="Methyltransf_11"/>
    <property type="match status" value="1"/>
</dbReference>
<gene>
    <name evidence="2" type="ORF">NCTC11862_02158</name>
</gene>
<dbReference type="PANTHER" id="PTHR43591">
    <property type="entry name" value="METHYLTRANSFERASE"/>
    <property type="match status" value="1"/>
</dbReference>
<keyword evidence="3" id="KW-1185">Reference proteome</keyword>
<dbReference type="Pfam" id="PF18780">
    <property type="entry name" value="HNH_repeat"/>
    <property type="match status" value="1"/>
</dbReference>
<keyword evidence="2" id="KW-0808">Transferase</keyword>
<dbReference type="InterPro" id="IPR013216">
    <property type="entry name" value="Methyltransf_11"/>
</dbReference>
<name>A0A376CPH9_9CORY</name>
<dbReference type="InterPro" id="IPR029063">
    <property type="entry name" value="SAM-dependent_MTases_sf"/>
</dbReference>
<dbReference type="STRING" id="35756.GCA_001044155_01652"/>
<dbReference type="GO" id="GO:0008757">
    <property type="term" value="F:S-adenosylmethionine-dependent methyltransferase activity"/>
    <property type="evidence" value="ECO:0007669"/>
    <property type="project" value="InterPro"/>
</dbReference>
<dbReference type="InterPro" id="IPR041025">
    <property type="entry name" value="HNH_repeat"/>
</dbReference>
<keyword evidence="2" id="KW-0489">Methyltransferase</keyword>
<reference evidence="2 3" key="1">
    <citation type="submission" date="2018-06" db="EMBL/GenBank/DDBJ databases">
        <authorList>
            <consortium name="Pathogen Informatics"/>
            <person name="Doyle S."/>
        </authorList>
    </citation>
    <scope>NUCLEOTIDE SEQUENCE [LARGE SCALE GENOMIC DNA]</scope>
    <source>
        <strain evidence="2 3">NCTC11862</strain>
    </source>
</reference>
<dbReference type="CDD" id="cd02440">
    <property type="entry name" value="AdoMet_MTases"/>
    <property type="match status" value="1"/>
</dbReference>
<dbReference type="OrthoDB" id="5566900at2"/>
<accession>A0A376CPH9</accession>
<dbReference type="SUPFAM" id="SSF53335">
    <property type="entry name" value="S-adenosyl-L-methionine-dependent methyltransferases"/>
    <property type="match status" value="1"/>
</dbReference>
<evidence type="ECO:0000259" key="1">
    <source>
        <dbReference type="Pfam" id="PF08241"/>
    </source>
</evidence>
<evidence type="ECO:0000313" key="2">
    <source>
        <dbReference type="EMBL" id="STC70344.1"/>
    </source>
</evidence>
<dbReference type="AlphaFoldDB" id="A0A376CPH9"/>
<dbReference type="Proteomes" id="UP000254467">
    <property type="component" value="Unassembled WGS sequence"/>
</dbReference>
<evidence type="ECO:0000313" key="3">
    <source>
        <dbReference type="Proteomes" id="UP000254467"/>
    </source>
</evidence>
<proteinExistence type="predicted"/>
<dbReference type="GO" id="GO:0032259">
    <property type="term" value="P:methylation"/>
    <property type="evidence" value="ECO:0007669"/>
    <property type="project" value="UniProtKB-KW"/>
</dbReference>